<name>A0A812M168_9DINO</name>
<dbReference type="AlphaFoldDB" id="A0A812M168"/>
<accession>A0A812M168</accession>
<sequence length="346" mass="37260">MLAASKYEEDNLNNGHTAVWGSFYCVATHRWGYACCLLCDRHAECGKVEVPALEGPSGSTDASEGRGDIGRAQASTTNVANDAEEAAPNSARCAAELARILATGPKKPFEVLGLSPSNATCYAVRNAFRRLALLVHPDKNPGDEERCHRALLRAQGAREAALALLSAPPAAAVAEKPEKPRPTVSRPRERAPGKEPQKRSDFESAEAFVVHALQYVLDEWYRFVDLALGGPDAQKRKEASARRAATAAAATGGAEGVLRSEVALQQTTKSVKALSKLLGNQELGSEIVAKVERVCRGMLEKEYAHANQAYMDLAIGNKAWHTEVPTLMEGGMDGLTGIERGRMWKQ</sequence>
<dbReference type="CDD" id="cd06257">
    <property type="entry name" value="DnaJ"/>
    <property type="match status" value="1"/>
</dbReference>
<evidence type="ECO:0000313" key="4">
    <source>
        <dbReference type="Proteomes" id="UP000604046"/>
    </source>
</evidence>
<keyword evidence="4" id="KW-1185">Reference proteome</keyword>
<dbReference type="Gene3D" id="1.20.940.10">
    <property type="entry name" value="Functional domain of the splicing factor Prp18"/>
    <property type="match status" value="1"/>
</dbReference>
<reference evidence="3" key="1">
    <citation type="submission" date="2021-02" db="EMBL/GenBank/DDBJ databases">
        <authorList>
            <person name="Dougan E. K."/>
            <person name="Rhodes N."/>
            <person name="Thang M."/>
            <person name="Chan C."/>
        </authorList>
    </citation>
    <scope>NUCLEOTIDE SEQUENCE</scope>
</reference>
<dbReference type="GO" id="GO:0008380">
    <property type="term" value="P:RNA splicing"/>
    <property type="evidence" value="ECO:0007669"/>
    <property type="project" value="InterPro"/>
</dbReference>
<feature type="region of interest" description="Disordered" evidence="1">
    <location>
        <begin position="168"/>
        <end position="201"/>
    </location>
</feature>
<dbReference type="GO" id="GO:0005681">
    <property type="term" value="C:spliceosomal complex"/>
    <property type="evidence" value="ECO:0007669"/>
    <property type="project" value="InterPro"/>
</dbReference>
<dbReference type="SUPFAM" id="SSF47938">
    <property type="entry name" value="Functional domain of the splicing factor Prp18"/>
    <property type="match status" value="1"/>
</dbReference>
<dbReference type="OrthoDB" id="272687at2759"/>
<dbReference type="SUPFAM" id="SSF46565">
    <property type="entry name" value="Chaperone J-domain"/>
    <property type="match status" value="1"/>
</dbReference>
<dbReference type="InterPro" id="IPR001623">
    <property type="entry name" value="DnaJ_domain"/>
</dbReference>
<dbReference type="InterPro" id="IPR036869">
    <property type="entry name" value="J_dom_sf"/>
</dbReference>
<gene>
    <name evidence="3" type="primary">SLU7</name>
    <name evidence="3" type="ORF">SNAT2548_LOCUS12767</name>
</gene>
<evidence type="ECO:0000259" key="2">
    <source>
        <dbReference type="PROSITE" id="PS50076"/>
    </source>
</evidence>
<feature type="compositionally biased region" description="Basic and acidic residues" evidence="1">
    <location>
        <begin position="175"/>
        <end position="201"/>
    </location>
</feature>
<proteinExistence type="predicted"/>
<dbReference type="Proteomes" id="UP000604046">
    <property type="component" value="Unassembled WGS sequence"/>
</dbReference>
<dbReference type="Gene3D" id="1.10.287.110">
    <property type="entry name" value="DnaJ domain"/>
    <property type="match status" value="1"/>
</dbReference>
<dbReference type="EMBL" id="CAJNDS010001259">
    <property type="protein sequence ID" value="CAE7253622.1"/>
    <property type="molecule type" value="Genomic_DNA"/>
</dbReference>
<dbReference type="Pfam" id="PF00226">
    <property type="entry name" value="DnaJ"/>
    <property type="match status" value="1"/>
</dbReference>
<comment type="caution">
    <text evidence="3">The sequence shown here is derived from an EMBL/GenBank/DDBJ whole genome shotgun (WGS) entry which is preliminary data.</text>
</comment>
<dbReference type="Pfam" id="PF02840">
    <property type="entry name" value="Prp18"/>
    <property type="match status" value="1"/>
</dbReference>
<feature type="non-terminal residue" evidence="3">
    <location>
        <position position="1"/>
    </location>
</feature>
<dbReference type="InterPro" id="IPR004098">
    <property type="entry name" value="Prp18"/>
</dbReference>
<evidence type="ECO:0000256" key="1">
    <source>
        <dbReference type="SAM" id="MobiDB-lite"/>
    </source>
</evidence>
<feature type="domain" description="J" evidence="2">
    <location>
        <begin position="107"/>
        <end position="188"/>
    </location>
</feature>
<evidence type="ECO:0000313" key="3">
    <source>
        <dbReference type="EMBL" id="CAE7253622.1"/>
    </source>
</evidence>
<protein>
    <submittedName>
        <fullName evidence="3">SLU7 protein</fullName>
    </submittedName>
</protein>
<dbReference type="SMART" id="SM00271">
    <property type="entry name" value="DnaJ"/>
    <property type="match status" value="1"/>
</dbReference>
<dbReference type="PROSITE" id="PS50076">
    <property type="entry name" value="DNAJ_2"/>
    <property type="match status" value="1"/>
</dbReference>
<organism evidence="3 4">
    <name type="scientific">Symbiodinium natans</name>
    <dbReference type="NCBI Taxonomy" id="878477"/>
    <lineage>
        <taxon>Eukaryota</taxon>
        <taxon>Sar</taxon>
        <taxon>Alveolata</taxon>
        <taxon>Dinophyceae</taxon>
        <taxon>Suessiales</taxon>
        <taxon>Symbiodiniaceae</taxon>
        <taxon>Symbiodinium</taxon>
    </lineage>
</organism>